<dbReference type="Gene3D" id="1.10.1660.10">
    <property type="match status" value="1"/>
</dbReference>
<evidence type="ECO:0000313" key="3">
    <source>
        <dbReference type="EMBL" id="AXI09748.1"/>
    </source>
</evidence>
<name>A0A345PIB8_9BACI</name>
<gene>
    <name evidence="3" type="ORF">CUC15_12785</name>
</gene>
<evidence type="ECO:0000259" key="2">
    <source>
        <dbReference type="Pfam" id="PF13152"/>
    </source>
</evidence>
<keyword evidence="1" id="KW-0175">Coiled coil</keyword>
<proteinExistence type="predicted"/>
<feature type="domain" description="DUF3967" evidence="2">
    <location>
        <begin position="139"/>
        <end position="166"/>
    </location>
</feature>
<dbReference type="SUPFAM" id="SSF46955">
    <property type="entry name" value="Putative DNA-binding domain"/>
    <property type="match status" value="1"/>
</dbReference>
<keyword evidence="4" id="KW-1185">Reference proteome</keyword>
<dbReference type="InterPro" id="IPR009061">
    <property type="entry name" value="DNA-bd_dom_put_sf"/>
</dbReference>
<sequence>MENDMGMNEKAYTTSEIAVMLDMGVTTVRKYAQYLEKVGYEFFKTKNNARLFVDSDIMALRYLKELRGKSSISVEQATNIVIEKFSKEANREIQQESPPILQPANKQYDELKGMMENQNALIKELVTRLDKQQEHINNRLNERDKHLMQVMNERLETQRLTAASIEEANAKGKSTFFSRLFSKAR</sequence>
<dbReference type="Proteomes" id="UP000253908">
    <property type="component" value="Chromosome"/>
</dbReference>
<dbReference type="AlphaFoldDB" id="A0A345PIB8"/>
<organism evidence="3 4">
    <name type="scientific">Oceanobacillus zhaokaii</name>
    <dbReference type="NCBI Taxonomy" id="2052660"/>
    <lineage>
        <taxon>Bacteria</taxon>
        <taxon>Bacillati</taxon>
        <taxon>Bacillota</taxon>
        <taxon>Bacilli</taxon>
        <taxon>Bacillales</taxon>
        <taxon>Bacillaceae</taxon>
        <taxon>Oceanobacillus</taxon>
    </lineage>
</organism>
<evidence type="ECO:0000256" key="1">
    <source>
        <dbReference type="SAM" id="Coils"/>
    </source>
</evidence>
<protein>
    <recommendedName>
        <fullName evidence="2">DUF3967 domain-containing protein</fullName>
    </recommendedName>
</protein>
<dbReference type="EMBL" id="CP024848">
    <property type="protein sequence ID" value="AXI09748.1"/>
    <property type="molecule type" value="Genomic_DNA"/>
</dbReference>
<dbReference type="KEGG" id="ocn:CUC15_12785"/>
<accession>A0A345PIB8</accession>
<dbReference type="InterPro" id="IPR025052">
    <property type="entry name" value="DUF3967"/>
</dbReference>
<dbReference type="RefSeq" id="WP_114917034.1">
    <property type="nucleotide sequence ID" value="NZ_CP024848.1"/>
</dbReference>
<dbReference type="OrthoDB" id="9429461at2"/>
<feature type="coiled-coil region" evidence="1">
    <location>
        <begin position="108"/>
        <end position="135"/>
    </location>
</feature>
<reference evidence="4" key="1">
    <citation type="submission" date="2017-11" db="EMBL/GenBank/DDBJ databases">
        <authorList>
            <person name="Zhu W."/>
        </authorList>
    </citation>
    <scope>NUCLEOTIDE SEQUENCE [LARGE SCALE GENOMIC DNA]</scope>
    <source>
        <strain evidence="4">160</strain>
    </source>
</reference>
<dbReference type="Pfam" id="PF13152">
    <property type="entry name" value="DUF3967"/>
    <property type="match status" value="1"/>
</dbReference>
<evidence type="ECO:0000313" key="4">
    <source>
        <dbReference type="Proteomes" id="UP000253908"/>
    </source>
</evidence>